<feature type="transmembrane region" description="Helical" evidence="8">
    <location>
        <begin position="362"/>
        <end position="383"/>
    </location>
</feature>
<dbReference type="InterPro" id="IPR036259">
    <property type="entry name" value="MFS_trans_sf"/>
</dbReference>
<feature type="transmembrane region" description="Helical" evidence="8">
    <location>
        <begin position="72"/>
        <end position="90"/>
    </location>
</feature>
<gene>
    <name evidence="10" type="ORF">AXE65_11350</name>
</gene>
<dbReference type="Gene3D" id="1.20.1720.10">
    <property type="entry name" value="Multidrug resistance protein D"/>
    <property type="match status" value="1"/>
</dbReference>
<evidence type="ECO:0000256" key="2">
    <source>
        <dbReference type="ARBA" id="ARBA00006236"/>
    </source>
</evidence>
<protein>
    <recommendedName>
        <fullName evidence="8">Bcr/CflA family efflux transporter</fullName>
    </recommendedName>
</protein>
<feature type="transmembrane region" description="Helical" evidence="8">
    <location>
        <begin position="333"/>
        <end position="356"/>
    </location>
</feature>
<dbReference type="Pfam" id="PF07690">
    <property type="entry name" value="MFS_1"/>
    <property type="match status" value="1"/>
</dbReference>
<dbReference type="RefSeq" id="WP_068388069.1">
    <property type="nucleotide sequence ID" value="NZ_LSZO01000059.1"/>
</dbReference>
<evidence type="ECO:0000256" key="4">
    <source>
        <dbReference type="ARBA" id="ARBA00022475"/>
    </source>
</evidence>
<evidence type="ECO:0000313" key="11">
    <source>
        <dbReference type="Proteomes" id="UP000072660"/>
    </source>
</evidence>
<comment type="similarity">
    <text evidence="2 8">Belongs to the major facilitator superfamily. Bcr/CmlA family.</text>
</comment>
<reference evidence="10 11" key="1">
    <citation type="submission" date="2016-02" db="EMBL/GenBank/DDBJ databases">
        <authorList>
            <person name="Wen L."/>
            <person name="He K."/>
            <person name="Yang H."/>
        </authorList>
    </citation>
    <scope>NUCLEOTIDE SEQUENCE [LARGE SCALE GENOMIC DNA]</scope>
    <source>
        <strain evidence="10 11">CV58</strain>
    </source>
</reference>
<dbReference type="InterPro" id="IPR004812">
    <property type="entry name" value="Efflux_drug-R_Bcr/CmlA"/>
</dbReference>
<keyword evidence="4" id="KW-1003">Cell membrane</keyword>
<evidence type="ECO:0000313" key="10">
    <source>
        <dbReference type="EMBL" id="KXU38902.1"/>
    </source>
</evidence>
<dbReference type="AlphaFoldDB" id="A0A139SWV0"/>
<comment type="subcellular location">
    <subcellularLocation>
        <location evidence="8">Cell inner membrane</location>
        <topology evidence="8">Multi-pass membrane protein</topology>
    </subcellularLocation>
    <subcellularLocation>
        <location evidence="1">Cell membrane</location>
        <topology evidence="1">Multi-pass membrane protein</topology>
    </subcellularLocation>
</comment>
<organism evidence="10 11">
    <name type="scientific">Ventosimonas gracilis</name>
    <dbReference type="NCBI Taxonomy" id="1680762"/>
    <lineage>
        <taxon>Bacteria</taxon>
        <taxon>Pseudomonadati</taxon>
        <taxon>Pseudomonadota</taxon>
        <taxon>Gammaproteobacteria</taxon>
        <taxon>Pseudomonadales</taxon>
        <taxon>Ventosimonadaceae</taxon>
        <taxon>Ventosimonas</taxon>
    </lineage>
</organism>
<dbReference type="PANTHER" id="PTHR23502:SF132">
    <property type="entry name" value="POLYAMINE TRANSPORTER 2-RELATED"/>
    <property type="match status" value="1"/>
</dbReference>
<dbReference type="GO" id="GO:1990961">
    <property type="term" value="P:xenobiotic detoxification by transmembrane export across the plasma membrane"/>
    <property type="evidence" value="ECO:0007669"/>
    <property type="project" value="InterPro"/>
</dbReference>
<keyword evidence="8" id="KW-0997">Cell inner membrane</keyword>
<keyword evidence="11" id="KW-1185">Reference proteome</keyword>
<evidence type="ECO:0000259" key="9">
    <source>
        <dbReference type="PROSITE" id="PS50850"/>
    </source>
</evidence>
<feature type="domain" description="Major facilitator superfamily (MFS) profile" evidence="9">
    <location>
        <begin position="2"/>
        <end position="400"/>
    </location>
</feature>
<feature type="transmembrane region" description="Helical" evidence="8">
    <location>
        <begin position="129"/>
        <end position="153"/>
    </location>
</feature>
<dbReference type="FunFam" id="1.20.1720.10:FF:000005">
    <property type="entry name" value="Bcr/CflA family efflux transporter"/>
    <property type="match status" value="1"/>
</dbReference>
<proteinExistence type="inferred from homology"/>
<feature type="transmembrane region" description="Helical" evidence="8">
    <location>
        <begin position="96"/>
        <end position="117"/>
    </location>
</feature>
<dbReference type="GO" id="GO:0015385">
    <property type="term" value="F:sodium:proton antiporter activity"/>
    <property type="evidence" value="ECO:0007669"/>
    <property type="project" value="TreeGrafter"/>
</dbReference>
<dbReference type="InterPro" id="IPR011701">
    <property type="entry name" value="MFS"/>
</dbReference>
<name>A0A139SWV0_9GAMM</name>
<comment type="caution">
    <text evidence="8">Lacks conserved residue(s) required for the propagation of feature annotation.</text>
</comment>
<dbReference type="CDD" id="cd17320">
    <property type="entry name" value="MFS_MdfA_MDR_like"/>
    <property type="match status" value="1"/>
</dbReference>
<dbReference type="PROSITE" id="PS50850">
    <property type="entry name" value="MFS"/>
    <property type="match status" value="1"/>
</dbReference>
<keyword evidence="7 8" id="KW-0472">Membrane</keyword>
<feature type="transmembrane region" description="Helical" evidence="8">
    <location>
        <begin position="201"/>
        <end position="226"/>
    </location>
</feature>
<evidence type="ECO:0000256" key="8">
    <source>
        <dbReference type="RuleBase" id="RU365088"/>
    </source>
</evidence>
<keyword evidence="5 8" id="KW-0812">Transmembrane</keyword>
<dbReference type="EMBL" id="LSZO01000059">
    <property type="protein sequence ID" value="KXU38902.1"/>
    <property type="molecule type" value="Genomic_DNA"/>
</dbReference>
<evidence type="ECO:0000256" key="7">
    <source>
        <dbReference type="ARBA" id="ARBA00023136"/>
    </source>
</evidence>
<keyword evidence="6 8" id="KW-1133">Transmembrane helix</keyword>
<feature type="transmembrane region" description="Helical" evidence="8">
    <location>
        <begin position="43"/>
        <end position="60"/>
    </location>
</feature>
<comment type="caution">
    <text evidence="10">The sequence shown here is derived from an EMBL/GenBank/DDBJ whole genome shotgun (WGS) entry which is preliminary data.</text>
</comment>
<evidence type="ECO:0000256" key="5">
    <source>
        <dbReference type="ARBA" id="ARBA00022692"/>
    </source>
</evidence>
<accession>A0A139SWV0</accession>
<dbReference type="OrthoDB" id="9814303at2"/>
<dbReference type="InterPro" id="IPR020846">
    <property type="entry name" value="MFS_dom"/>
</dbReference>
<dbReference type="SUPFAM" id="SSF103473">
    <property type="entry name" value="MFS general substrate transporter"/>
    <property type="match status" value="1"/>
</dbReference>
<evidence type="ECO:0000256" key="3">
    <source>
        <dbReference type="ARBA" id="ARBA00022448"/>
    </source>
</evidence>
<dbReference type="PANTHER" id="PTHR23502">
    <property type="entry name" value="MAJOR FACILITATOR SUPERFAMILY"/>
    <property type="match status" value="1"/>
</dbReference>
<feature type="transmembrane region" description="Helical" evidence="8">
    <location>
        <begin position="303"/>
        <end position="321"/>
    </location>
</feature>
<sequence>MPLRFLLILGSLSAFGPLAIDFYLPAFPQIAKTFATDTQHVQISLAVYFAGVAIGQLLYGPLADRFGRRPPLLAGLLLFCAASLACALAPSLNWLIGARFVQALGGCVGMVIPRAVVRDHCDTLTCARVFSQLMLVMGVAPILAPLGGGALLSLFGWPSIFWCLTLFGALCTLAVIRWLPESLPQGEPRRPLRHALSGYLHLLRDGVFIGHVLTGGLVLGGMFSYIAGSPFVFIEFYGVKPEHYGWLFGSNAAGFILVGQLNAKLLYHHSPDYWLRRALWLHLGFAALLFGVTAWQPNNLWPLLAPLFLCIASLGCILPNTTACAMSGQGHNAGIASGLLGSLQFCLAAGAVALLHHLHNGSVLPLGVVITLCALAAVAMAQLTHRLERRRLLNSSGAAS</sequence>
<keyword evidence="3 8" id="KW-0813">Transport</keyword>
<dbReference type="NCBIfam" id="TIGR00710">
    <property type="entry name" value="efflux_Bcr_CflA"/>
    <property type="match status" value="1"/>
</dbReference>
<dbReference type="Proteomes" id="UP000072660">
    <property type="component" value="Unassembled WGS sequence"/>
</dbReference>
<feature type="transmembrane region" description="Helical" evidence="8">
    <location>
        <begin position="246"/>
        <end position="267"/>
    </location>
</feature>
<dbReference type="GO" id="GO:0042910">
    <property type="term" value="F:xenobiotic transmembrane transporter activity"/>
    <property type="evidence" value="ECO:0007669"/>
    <property type="project" value="InterPro"/>
</dbReference>
<feature type="transmembrane region" description="Helical" evidence="8">
    <location>
        <begin position="279"/>
        <end position="297"/>
    </location>
</feature>
<evidence type="ECO:0000256" key="1">
    <source>
        <dbReference type="ARBA" id="ARBA00004651"/>
    </source>
</evidence>
<feature type="transmembrane region" description="Helical" evidence="8">
    <location>
        <begin position="159"/>
        <end position="180"/>
    </location>
</feature>
<dbReference type="GO" id="GO:0005886">
    <property type="term" value="C:plasma membrane"/>
    <property type="evidence" value="ECO:0007669"/>
    <property type="project" value="UniProtKB-SubCell"/>
</dbReference>
<evidence type="ECO:0000256" key="6">
    <source>
        <dbReference type="ARBA" id="ARBA00022989"/>
    </source>
</evidence>